<dbReference type="EMBL" id="CP034562">
    <property type="protein sequence ID" value="AZQ64298.1"/>
    <property type="molecule type" value="Genomic_DNA"/>
</dbReference>
<dbReference type="OrthoDB" id="976210at2"/>
<proteinExistence type="predicted"/>
<reference evidence="2 3" key="1">
    <citation type="submission" date="2018-12" db="EMBL/GenBank/DDBJ databases">
        <title>Flammeovirga pectinis sp. nov., isolated from the gut of the Korean scallop, Patinopecten yessoensis.</title>
        <authorList>
            <person name="Bae J.-W."/>
            <person name="Jeong Y.-S."/>
            <person name="Kang W."/>
        </authorList>
    </citation>
    <scope>NUCLEOTIDE SEQUENCE [LARGE SCALE GENOMIC DNA]</scope>
    <source>
        <strain evidence="2 3">L12M1</strain>
    </source>
</reference>
<evidence type="ECO:0008006" key="4">
    <source>
        <dbReference type="Google" id="ProtNLM"/>
    </source>
</evidence>
<keyword evidence="3" id="KW-1185">Reference proteome</keyword>
<dbReference type="Proteomes" id="UP000267268">
    <property type="component" value="Chromosome 1"/>
</dbReference>
<protein>
    <recommendedName>
        <fullName evidence="4">Transporter</fullName>
    </recommendedName>
</protein>
<feature type="signal peptide" evidence="1">
    <location>
        <begin position="1"/>
        <end position="18"/>
    </location>
</feature>
<dbReference type="RefSeq" id="WP_126617846.1">
    <property type="nucleotide sequence ID" value="NZ_CP034562.1"/>
</dbReference>
<evidence type="ECO:0000313" key="3">
    <source>
        <dbReference type="Proteomes" id="UP000267268"/>
    </source>
</evidence>
<name>A0A3Q9FRI1_9BACT</name>
<accession>A0A3Q9FRI1</accession>
<sequence length="261" mass="28288">MKNIILTCSMVLMLSALSYGQMLGTLSVPSLGGATNANAATYSGDGVFVGVASLHSKHMNFMAVSVLWNTGVDILGAKYSVMISQPRIMDGNYQNGFFPVTFFVPLQLSWDLGTTKLQASYSYLYGQKLPLDAHFANLKATQYLADGKWSLNGGIIYEHRVARKEAERQLGDAVVFEGNVSRHFKNGASIGAFGYYNTNASPEYISGRSLMNGMSTTAGVGIDGNYPVGKHIFLSGKLIYDLQSNPATRCNKIVLGIAYKF</sequence>
<keyword evidence="1" id="KW-0732">Signal</keyword>
<dbReference type="KEGG" id="fll:EI427_19400"/>
<organism evidence="2 3">
    <name type="scientific">Flammeovirga pectinis</name>
    <dbReference type="NCBI Taxonomy" id="2494373"/>
    <lineage>
        <taxon>Bacteria</taxon>
        <taxon>Pseudomonadati</taxon>
        <taxon>Bacteroidota</taxon>
        <taxon>Cytophagia</taxon>
        <taxon>Cytophagales</taxon>
        <taxon>Flammeovirgaceae</taxon>
        <taxon>Flammeovirga</taxon>
    </lineage>
</organism>
<dbReference type="AlphaFoldDB" id="A0A3Q9FRI1"/>
<evidence type="ECO:0000256" key="1">
    <source>
        <dbReference type="SAM" id="SignalP"/>
    </source>
</evidence>
<feature type="chain" id="PRO_5018711341" description="Transporter" evidence="1">
    <location>
        <begin position="19"/>
        <end position="261"/>
    </location>
</feature>
<evidence type="ECO:0000313" key="2">
    <source>
        <dbReference type="EMBL" id="AZQ64298.1"/>
    </source>
</evidence>
<gene>
    <name evidence="2" type="ORF">EI427_19400</name>
</gene>